<dbReference type="RefSeq" id="WP_205411297.1">
    <property type="nucleotide sequence ID" value="NZ_FNAI01000008.1"/>
</dbReference>
<dbReference type="EMBL" id="FNAI01000008">
    <property type="protein sequence ID" value="SDE67681.1"/>
    <property type="molecule type" value="Genomic_DNA"/>
</dbReference>
<evidence type="ECO:0000313" key="1">
    <source>
        <dbReference type="EMBL" id="SDE67681.1"/>
    </source>
</evidence>
<name>A0A1G7EVL0_9SPHI</name>
<proteinExistence type="predicted"/>
<reference evidence="1 2" key="1">
    <citation type="submission" date="2016-10" db="EMBL/GenBank/DDBJ databases">
        <authorList>
            <person name="de Groot N.N."/>
        </authorList>
    </citation>
    <scope>NUCLEOTIDE SEQUENCE [LARGE SCALE GENOMIC DNA]</scope>
    <source>
        <strain evidence="1 2">47C3B</strain>
    </source>
</reference>
<organism evidence="1 2">
    <name type="scientific">Mucilaginibacter pineti</name>
    <dbReference type="NCBI Taxonomy" id="1391627"/>
    <lineage>
        <taxon>Bacteria</taxon>
        <taxon>Pseudomonadati</taxon>
        <taxon>Bacteroidota</taxon>
        <taxon>Sphingobacteriia</taxon>
        <taxon>Sphingobacteriales</taxon>
        <taxon>Sphingobacteriaceae</taxon>
        <taxon>Mucilaginibacter</taxon>
    </lineage>
</organism>
<keyword evidence="2" id="KW-1185">Reference proteome</keyword>
<accession>A0A1G7EVL0</accession>
<dbReference type="AlphaFoldDB" id="A0A1G7EVL0"/>
<protein>
    <submittedName>
        <fullName evidence="1">Uncharacterized protein</fullName>
    </submittedName>
</protein>
<evidence type="ECO:0000313" key="2">
    <source>
        <dbReference type="Proteomes" id="UP000199072"/>
    </source>
</evidence>
<dbReference type="Proteomes" id="UP000199072">
    <property type="component" value="Unassembled WGS sequence"/>
</dbReference>
<sequence>MSKNARVFKFNANRENRFIARVLNKKAHQSALLKLTVNLLELKNTDNLCHQQRLK</sequence>
<gene>
    <name evidence="1" type="ORF">SAMN05216464_108178</name>
</gene>